<sequence length="422" mass="45113">MPRSVPDRPSRTALSRRRLVVTGTALAAGAAAGVALGGTAHAATAAAPTATPKAAPPVRLTLPRPSGPYALGTVALHLTDRSRRDPWVPSRPARELMAQVWYPAASTPARGGRPPLAPWMTAGAAAVFQRTGYLLTEFATLPLTHARTGAPADTRAGRRPVLLYSHGHGQYRASSTALVEDLVSHGYVVVTIDHPYDAGQVEFPGGRVAEYAMPDLTGEDDDPVILKAVAVRVADTRFVLEELSRLVRNGPRSGPLPYGLASVLDLSRTGMFGHSLGGATAAQALASGVPVAAGADLDGSVFGPVLTSGLRKPFLLMGEDADTNPSWAAFWPRLRGWRRNLRLTGTRHFSFTDYETFLPQVAGRLGATPEQLAEVIGPLNGARAIDIQRRYLRAFFDLHLRDRRAPLLAGPSRRYPEVRFIG</sequence>
<evidence type="ECO:0000313" key="6">
    <source>
        <dbReference type="Proteomes" id="UP000253868"/>
    </source>
</evidence>
<dbReference type="Proteomes" id="UP000253868">
    <property type="component" value="Chromosome"/>
</dbReference>
<keyword evidence="6" id="KW-1185">Reference proteome</keyword>
<dbReference type="AlphaFoldDB" id="A0A345HSR3"/>
<feature type="chain" id="PRO_5016584425" evidence="4">
    <location>
        <begin position="43"/>
        <end position="422"/>
    </location>
</feature>
<dbReference type="OrthoDB" id="569821at2"/>
<dbReference type="Pfam" id="PF03403">
    <property type="entry name" value="PAF-AH_p_II"/>
    <property type="match status" value="1"/>
</dbReference>
<evidence type="ECO:0000313" key="5">
    <source>
        <dbReference type="EMBL" id="AXG79737.1"/>
    </source>
</evidence>
<dbReference type="SUPFAM" id="SSF53474">
    <property type="entry name" value="alpha/beta-Hydrolases"/>
    <property type="match status" value="1"/>
</dbReference>
<accession>A0A345HSR3</accession>
<dbReference type="RefSeq" id="WP_114661066.1">
    <property type="nucleotide sequence ID" value="NZ_CP031194.1"/>
</dbReference>
<dbReference type="InterPro" id="IPR029058">
    <property type="entry name" value="AB_hydrolase_fold"/>
</dbReference>
<keyword evidence="4" id="KW-0732">Signal</keyword>
<evidence type="ECO:0000256" key="1">
    <source>
        <dbReference type="ARBA" id="ARBA00022801"/>
    </source>
</evidence>
<feature type="signal peptide" evidence="4">
    <location>
        <begin position="1"/>
        <end position="42"/>
    </location>
</feature>
<dbReference type="EMBL" id="CP031194">
    <property type="protein sequence ID" value="AXG79737.1"/>
    <property type="molecule type" value="Genomic_DNA"/>
</dbReference>
<evidence type="ECO:0000256" key="2">
    <source>
        <dbReference type="ARBA" id="ARBA00022963"/>
    </source>
</evidence>
<dbReference type="GO" id="GO:0016042">
    <property type="term" value="P:lipid catabolic process"/>
    <property type="evidence" value="ECO:0007669"/>
    <property type="project" value="UniProtKB-KW"/>
</dbReference>
<proteinExistence type="predicted"/>
<evidence type="ECO:0000256" key="3">
    <source>
        <dbReference type="ARBA" id="ARBA00023098"/>
    </source>
</evidence>
<organism evidence="5 6">
    <name type="scientific">Streptomyces paludis</name>
    <dbReference type="NCBI Taxonomy" id="2282738"/>
    <lineage>
        <taxon>Bacteria</taxon>
        <taxon>Bacillati</taxon>
        <taxon>Actinomycetota</taxon>
        <taxon>Actinomycetes</taxon>
        <taxon>Kitasatosporales</taxon>
        <taxon>Streptomycetaceae</taxon>
        <taxon>Streptomyces</taxon>
    </lineage>
</organism>
<dbReference type="GO" id="GO:0003847">
    <property type="term" value="F:1-alkyl-2-acetylglycerophosphocholine esterase activity"/>
    <property type="evidence" value="ECO:0007669"/>
    <property type="project" value="TreeGrafter"/>
</dbReference>
<name>A0A345HSR3_9ACTN</name>
<keyword evidence="3" id="KW-0443">Lipid metabolism</keyword>
<dbReference type="PROSITE" id="PS51318">
    <property type="entry name" value="TAT"/>
    <property type="match status" value="1"/>
</dbReference>
<reference evidence="6" key="1">
    <citation type="submission" date="2018-07" db="EMBL/GenBank/DDBJ databases">
        <authorList>
            <person name="Zhao J."/>
        </authorList>
    </citation>
    <scope>NUCLEOTIDE SEQUENCE [LARGE SCALE GENOMIC DNA]</scope>
    <source>
        <strain evidence="6">GSSD-12</strain>
    </source>
</reference>
<dbReference type="PANTHER" id="PTHR10272">
    <property type="entry name" value="PLATELET-ACTIVATING FACTOR ACETYLHYDROLASE"/>
    <property type="match status" value="1"/>
</dbReference>
<evidence type="ECO:0000256" key="4">
    <source>
        <dbReference type="SAM" id="SignalP"/>
    </source>
</evidence>
<dbReference type="InterPro" id="IPR006311">
    <property type="entry name" value="TAT_signal"/>
</dbReference>
<gene>
    <name evidence="5" type="ORF">DVK44_21120</name>
</gene>
<keyword evidence="1 5" id="KW-0378">Hydrolase</keyword>
<dbReference type="KEGG" id="spad:DVK44_21120"/>
<keyword evidence="2" id="KW-0442">Lipid degradation</keyword>
<dbReference type="Gene3D" id="3.40.50.1820">
    <property type="entry name" value="alpha/beta hydrolase"/>
    <property type="match status" value="1"/>
</dbReference>
<dbReference type="PANTHER" id="PTHR10272:SF0">
    <property type="entry name" value="PLATELET-ACTIVATING FACTOR ACETYLHYDROLASE"/>
    <property type="match status" value="1"/>
</dbReference>
<protein>
    <submittedName>
        <fullName evidence="5">Hydrolase</fullName>
    </submittedName>
</protein>